<dbReference type="PANTHER" id="PTHR46985">
    <property type="entry name" value="NACHT, LRR AND PYD DOMAINS-CONTAINING PROTEIN 1"/>
    <property type="match status" value="1"/>
</dbReference>
<sequence length="1017" mass="116461">MAEGEHFVKKHQVNLIKRVSNIAPFLDDLLHKNIIQPDSYDEIKALPTSQEKMTALFSGPLESSGGQGKAMFYSFLNKHEPDLIHELSGTEVPVETMITVKELLLETLNDLSSKELKKFRWLLLFNFLHWGLPQISWRRLHWADRTDDLVHVMMKIWNQQSVEVTKEVFMDMNRTDLVQRLSETRSGPKEKHTEDEHWPELIQKVETMASVLELLLETMAALSDEELEMFKGVLWSQTDFSRRSTDIPLLLSEVTDKQDMVLLMVLIDGQQSVNNTKEVLKKMNRTDLVQRLSHSSSGPKKKLSDEHRSALIQRVATKAAVKQLLLETLNDLDYSELKKFKKFLQLIVSQKKLPDISSMLRRTADSEETVDLTMQLYGDHSVDLTREVVEKMNTTDLKRRKSKSSSGLKEEHSVDEHQPSLSESEVTMTSVQKKLLETLQDLNYEDLEKFKHVLQYTTIKKGLPRIPRQRLETADRDKMVKLMMETYGEQSVEVTEEVLKEMNRKDLVERLSELTLGLSEEHSVDEHQPSLSESEANMTSVQEKLLETLQDLNYEDLEKFKHVLQYTKINKGLPRIPRQRLETADRDEMVKLMIETYGQQSVEVTEEVLKKMDRKDLVERLSELILGLSGPSGSLELEGCGSIIKDSSDWTKLKPEVNSTGADEAPTYSLQSEAGHFECSVSGLRWICKGKVSFKYQFCSVEEHMERINSMQYMPAGPLMNIRVLAGKLDEVHLPHWICIDDNPTILDKFAVLHIDDCGDVVEKVSEVTSSHVKLSEPVFSLKMVILRLLGLSVEINCNVLIYKTEKTFLTLHVYLIPRDPGLEQELDERYGLIQKPHPEKSLKMNDSFILTTDLDGAEIGPEMLMLRNEKPNFFEVFIANPGTNFKLQLTKENERQPVWTCTVRKDDYPRTVHSQAVSPSAGAEGGCTGAHFVDKHRVELIGRVNGIPSILDDLFDRKVITQEAYDEILATPTKSDRMRKLLSGPLLSAGPQGKEVFYQILERTDPYLVDELKKKK</sequence>
<dbReference type="CDD" id="cd08330">
    <property type="entry name" value="CARD_ASC_NALP1"/>
    <property type="match status" value="1"/>
</dbReference>
<proteinExistence type="predicted"/>
<dbReference type="Pfam" id="PF02758">
    <property type="entry name" value="PYRIN"/>
    <property type="match status" value="5"/>
</dbReference>
<feature type="compositionally biased region" description="Polar residues" evidence="7">
    <location>
        <begin position="529"/>
        <end position="539"/>
    </location>
</feature>
<feature type="domain" description="CARD" evidence="8">
    <location>
        <begin position="1"/>
        <end position="91"/>
    </location>
</feature>
<evidence type="ECO:0000259" key="9">
    <source>
        <dbReference type="PROSITE" id="PS50824"/>
    </source>
</evidence>
<name>A0AAW1DVJ9_ZOAVI</name>
<accession>A0AAW1DVJ9</accession>
<dbReference type="SMART" id="SM01289">
    <property type="entry name" value="PYRIN"/>
    <property type="match status" value="5"/>
</dbReference>
<comment type="caution">
    <text evidence="11">The sequence shown here is derived from an EMBL/GenBank/DDBJ whole genome shotgun (WGS) entry which is preliminary data.</text>
</comment>
<feature type="domain" description="CARD" evidence="8">
    <location>
        <begin position="932"/>
        <end position="1017"/>
    </location>
</feature>
<dbReference type="PANTHER" id="PTHR46985:SF2">
    <property type="entry name" value="APOPTOSIS-ASSOCIATED SPECK-LIKE PROTEIN CONTAINING A CARD"/>
    <property type="match status" value="1"/>
</dbReference>
<keyword evidence="4" id="KW-0391">Immunity</keyword>
<dbReference type="Pfam" id="PF00619">
    <property type="entry name" value="CARD"/>
    <property type="match status" value="2"/>
</dbReference>
<dbReference type="GO" id="GO:0006954">
    <property type="term" value="P:inflammatory response"/>
    <property type="evidence" value="ECO:0007669"/>
    <property type="project" value="UniProtKB-KW"/>
</dbReference>
<dbReference type="InterPro" id="IPR033516">
    <property type="entry name" value="CARD8/ASC/NALP1_CARD"/>
</dbReference>
<dbReference type="Gene3D" id="1.10.533.10">
    <property type="entry name" value="Death Domain, Fas"/>
    <property type="match status" value="7"/>
</dbReference>
<dbReference type="AlphaFoldDB" id="A0AAW1DVJ9"/>
<keyword evidence="6" id="KW-1271">Inflammasome</keyword>
<organism evidence="11 12">
    <name type="scientific">Zoarces viviparus</name>
    <name type="common">Viviparous eelpout</name>
    <name type="synonym">Blennius viviparus</name>
    <dbReference type="NCBI Taxonomy" id="48416"/>
    <lineage>
        <taxon>Eukaryota</taxon>
        <taxon>Metazoa</taxon>
        <taxon>Chordata</taxon>
        <taxon>Craniata</taxon>
        <taxon>Vertebrata</taxon>
        <taxon>Euteleostomi</taxon>
        <taxon>Actinopterygii</taxon>
        <taxon>Neopterygii</taxon>
        <taxon>Teleostei</taxon>
        <taxon>Neoteleostei</taxon>
        <taxon>Acanthomorphata</taxon>
        <taxon>Eupercaria</taxon>
        <taxon>Perciformes</taxon>
        <taxon>Cottioidei</taxon>
        <taxon>Zoarcales</taxon>
        <taxon>Zoarcidae</taxon>
        <taxon>Zoarcinae</taxon>
        <taxon>Zoarces</taxon>
    </lineage>
</organism>
<dbReference type="InterPro" id="IPR025307">
    <property type="entry name" value="FIIND_dom"/>
</dbReference>
<evidence type="ECO:0000256" key="1">
    <source>
        <dbReference type="ARBA" id="ARBA00004110"/>
    </source>
</evidence>
<keyword evidence="3" id="KW-0399">Innate immunity</keyword>
<feature type="region of interest" description="Disordered" evidence="7">
    <location>
        <begin position="520"/>
        <end position="539"/>
    </location>
</feature>
<dbReference type="Pfam" id="PF13553">
    <property type="entry name" value="FIIND"/>
    <property type="match status" value="1"/>
</dbReference>
<dbReference type="Pfam" id="PF23679">
    <property type="entry name" value="UPA-FIIND"/>
    <property type="match status" value="1"/>
</dbReference>
<dbReference type="InterPro" id="IPR001315">
    <property type="entry name" value="CARD"/>
</dbReference>
<dbReference type="PROSITE" id="PS50209">
    <property type="entry name" value="CARD"/>
    <property type="match status" value="2"/>
</dbReference>
<dbReference type="CDD" id="cd08321">
    <property type="entry name" value="Pyrin_ASC-like"/>
    <property type="match status" value="2"/>
</dbReference>
<protein>
    <submittedName>
        <fullName evidence="11">Uncharacterized protein</fullName>
    </submittedName>
</protein>
<dbReference type="GO" id="GO:0042981">
    <property type="term" value="P:regulation of apoptotic process"/>
    <property type="evidence" value="ECO:0007669"/>
    <property type="project" value="InterPro"/>
</dbReference>
<comment type="subcellular location">
    <subcellularLocation>
        <location evidence="1">Inflammasome</location>
    </subcellularLocation>
</comment>
<evidence type="ECO:0000256" key="7">
    <source>
        <dbReference type="SAM" id="MobiDB-lite"/>
    </source>
</evidence>
<dbReference type="GO" id="GO:0061702">
    <property type="term" value="C:canonical inflammasome complex"/>
    <property type="evidence" value="ECO:0007669"/>
    <property type="project" value="UniProtKB-SubCell"/>
</dbReference>
<evidence type="ECO:0000259" key="8">
    <source>
        <dbReference type="PROSITE" id="PS50209"/>
    </source>
</evidence>
<dbReference type="EMBL" id="JBCEZU010000597">
    <property type="protein sequence ID" value="KAK9514207.1"/>
    <property type="molecule type" value="Genomic_DNA"/>
</dbReference>
<dbReference type="Proteomes" id="UP001488805">
    <property type="component" value="Unassembled WGS sequence"/>
</dbReference>
<evidence type="ECO:0000313" key="11">
    <source>
        <dbReference type="EMBL" id="KAK9514207.1"/>
    </source>
</evidence>
<evidence type="ECO:0000256" key="3">
    <source>
        <dbReference type="ARBA" id="ARBA00022588"/>
    </source>
</evidence>
<dbReference type="PROSITE" id="PS50824">
    <property type="entry name" value="DAPIN"/>
    <property type="match status" value="3"/>
</dbReference>
<evidence type="ECO:0000256" key="4">
    <source>
        <dbReference type="ARBA" id="ARBA00022859"/>
    </source>
</evidence>
<feature type="domain" description="Pyrin" evidence="9">
    <location>
        <begin position="428"/>
        <end position="517"/>
    </location>
</feature>
<keyword evidence="12" id="KW-1185">Reference proteome</keyword>
<feature type="region of interest" description="Disordered" evidence="7">
    <location>
        <begin position="393"/>
        <end position="426"/>
    </location>
</feature>
<dbReference type="PROSITE" id="PS51830">
    <property type="entry name" value="FIIND"/>
    <property type="match status" value="1"/>
</dbReference>
<feature type="domain" description="FIIND" evidence="10">
    <location>
        <begin position="646"/>
        <end position="918"/>
    </location>
</feature>
<dbReference type="GO" id="GO:0045087">
    <property type="term" value="P:innate immune response"/>
    <property type="evidence" value="ECO:0007669"/>
    <property type="project" value="UniProtKB-KW"/>
</dbReference>
<evidence type="ECO:0000259" key="10">
    <source>
        <dbReference type="PROSITE" id="PS51830"/>
    </source>
</evidence>
<reference evidence="11 12" key="1">
    <citation type="journal article" date="2024" name="Genome Biol. Evol.">
        <title>Chromosome-level genome assembly of the viviparous eelpout Zoarces viviparus.</title>
        <authorList>
            <person name="Fuhrmann N."/>
            <person name="Brasseur M.V."/>
            <person name="Bakowski C.E."/>
            <person name="Podsiadlowski L."/>
            <person name="Prost S."/>
            <person name="Krehenwinkel H."/>
            <person name="Mayer C."/>
        </authorList>
    </citation>
    <scope>NUCLEOTIDE SEQUENCE [LARGE SCALE GENOMIC DNA]</scope>
    <source>
        <strain evidence="11">NO-MEL_2022_Ind0_liver</strain>
    </source>
</reference>
<evidence type="ECO:0000256" key="6">
    <source>
        <dbReference type="ARBA" id="ARBA00023233"/>
    </source>
</evidence>
<feature type="domain" description="Pyrin" evidence="9">
    <location>
        <begin position="97"/>
        <end position="187"/>
    </location>
</feature>
<dbReference type="InterPro" id="IPR004020">
    <property type="entry name" value="DAPIN"/>
</dbReference>
<dbReference type="InterPro" id="IPR051249">
    <property type="entry name" value="NLRP_Inflammasome"/>
</dbReference>
<evidence type="ECO:0000256" key="5">
    <source>
        <dbReference type="ARBA" id="ARBA00023198"/>
    </source>
</evidence>
<feature type="domain" description="Pyrin" evidence="9">
    <location>
        <begin position="538"/>
        <end position="623"/>
    </location>
</feature>
<keyword evidence="5" id="KW-0395">Inflammatory response</keyword>
<keyword evidence="2" id="KW-0963">Cytoplasm</keyword>
<dbReference type="InterPro" id="IPR011029">
    <property type="entry name" value="DEATH-like_dom_sf"/>
</dbReference>
<gene>
    <name evidence="11" type="ORF">VZT92_027688</name>
</gene>
<feature type="compositionally biased region" description="Basic and acidic residues" evidence="7">
    <location>
        <begin position="408"/>
        <end position="418"/>
    </location>
</feature>
<evidence type="ECO:0000313" key="12">
    <source>
        <dbReference type="Proteomes" id="UP001488805"/>
    </source>
</evidence>
<dbReference type="SUPFAM" id="SSF47986">
    <property type="entry name" value="DEATH domain"/>
    <property type="match status" value="7"/>
</dbReference>
<evidence type="ECO:0000256" key="2">
    <source>
        <dbReference type="ARBA" id="ARBA00022490"/>
    </source>
</evidence>